<evidence type="ECO:0000256" key="1">
    <source>
        <dbReference type="SAM" id="MobiDB-lite"/>
    </source>
</evidence>
<evidence type="ECO:0000313" key="2">
    <source>
        <dbReference type="EMBL" id="PMB64916.1"/>
    </source>
</evidence>
<gene>
    <name evidence="2" type="ORF">BM221_009103</name>
</gene>
<organism evidence="2 3">
    <name type="scientific">Beauveria bassiana</name>
    <name type="common">White muscardine disease fungus</name>
    <name type="synonym">Tritirachium shiotae</name>
    <dbReference type="NCBI Taxonomy" id="176275"/>
    <lineage>
        <taxon>Eukaryota</taxon>
        <taxon>Fungi</taxon>
        <taxon>Dikarya</taxon>
        <taxon>Ascomycota</taxon>
        <taxon>Pezizomycotina</taxon>
        <taxon>Sordariomycetes</taxon>
        <taxon>Hypocreomycetidae</taxon>
        <taxon>Hypocreales</taxon>
        <taxon>Cordycipitaceae</taxon>
        <taxon>Beauveria</taxon>
    </lineage>
</organism>
<accession>A0A2N6NCD6</accession>
<dbReference type="EMBL" id="MRVG01000011">
    <property type="protein sequence ID" value="PMB64916.1"/>
    <property type="molecule type" value="Genomic_DNA"/>
</dbReference>
<proteinExistence type="predicted"/>
<dbReference type="Gene3D" id="3.30.710.10">
    <property type="entry name" value="Potassium Channel Kv1.1, Chain A"/>
    <property type="match status" value="1"/>
</dbReference>
<evidence type="ECO:0000313" key="3">
    <source>
        <dbReference type="Proteomes" id="UP000235728"/>
    </source>
</evidence>
<dbReference type="AlphaFoldDB" id="A0A2N6NCD6"/>
<sequence>MVEMAYGRQVPGGRRQGRHILGSKPYLFLVGPQKREFFVHASLAAGQSAVLDALVNGSMQEATEGCTVWEGVDEDTFVRFGQYVYTGNYEGSVPFEPPAVEEPAPELDAEQPAPELFAEEPAPVLEAEIPAPEPVDASGPAEEPSGTDRPAEEPEVAKENSPAEALCEPKPEPADAGFWSAPPRSAEKKKKKKSKILLDQDISMDFSSELDEFKTVAPPLTRDDAWKSFEEKQYDAGGDNANYSVPPNPKNRRIVYEQVFLEHARVHMMAYYYDMQSLAQLALFKLHRALCTFTLHDERMGDVVGLLRYCYREDDRPLLRAMVSEYAACHVKQLWADAEFRELFGEHGEMSVAIMGCIMERLH</sequence>
<dbReference type="PANTHER" id="PTHR47843">
    <property type="entry name" value="BTB DOMAIN-CONTAINING PROTEIN-RELATED"/>
    <property type="match status" value="1"/>
</dbReference>
<protein>
    <recommendedName>
        <fullName evidence="4">BTB domain-containing protein</fullName>
    </recommendedName>
</protein>
<evidence type="ECO:0008006" key="4">
    <source>
        <dbReference type="Google" id="ProtNLM"/>
    </source>
</evidence>
<name>A0A2N6NCD6_BEABA</name>
<reference evidence="2 3" key="1">
    <citation type="journal article" date="2016" name="Appl. Microbiol. Biotechnol.">
        <title>Characterization of T-DNA insertion mutants with decreased virulence in the entomopathogenic fungus Beauveria bassiana JEF-007.</title>
        <authorList>
            <person name="Kim S."/>
            <person name="Lee S.J."/>
            <person name="Nai Y.S."/>
            <person name="Yu J.S."/>
            <person name="Lee M.R."/>
            <person name="Yang Y.T."/>
            <person name="Kim J.S."/>
        </authorList>
    </citation>
    <scope>NUCLEOTIDE SEQUENCE [LARGE SCALE GENOMIC DNA]</scope>
    <source>
        <strain evidence="2 3">JEF-007</strain>
    </source>
</reference>
<dbReference type="OMA" id="NYSPPSC"/>
<dbReference type="InterPro" id="IPR011333">
    <property type="entry name" value="SKP1/BTB/POZ_sf"/>
</dbReference>
<feature type="region of interest" description="Disordered" evidence="1">
    <location>
        <begin position="131"/>
        <end position="194"/>
    </location>
</feature>
<feature type="compositionally biased region" description="Basic and acidic residues" evidence="1">
    <location>
        <begin position="149"/>
        <end position="158"/>
    </location>
</feature>
<comment type="caution">
    <text evidence="2">The sequence shown here is derived from an EMBL/GenBank/DDBJ whole genome shotgun (WGS) entry which is preliminary data.</text>
</comment>
<dbReference type="Proteomes" id="UP000235728">
    <property type="component" value="Unassembled WGS sequence"/>
</dbReference>